<evidence type="ECO:0000256" key="1">
    <source>
        <dbReference type="SAM" id="MobiDB-lite"/>
    </source>
</evidence>
<protein>
    <recommendedName>
        <fullName evidence="2">von Hippel-Lindau disease tumour suppressor beta domain-containing protein</fullName>
    </recommendedName>
</protein>
<gene>
    <name evidence="3" type="ORF">APUTEX25_000025</name>
</gene>
<sequence>MARSKDCETACRHRFNNDTDGPVKFLWIDYDGQEHAYATVFPGQSHIQDTYTSHPWRARVADTGAEIGEYVGPGATLTVLPGARLRVEPGLQPRRPPDMHVAPWGWYRQRGRCARGHPIYAFDCVPDAAVRLAAFTMDCMTAHLPAPAVSRMHGWGAFLAIIGRGQVTTDIPQYAQYRGQDSGNGGGRVETATRGLGGGTSNPVSSVGEENLTMEDDVHYGCESILIHEWAHAVMDLGYAEQPLQAEIVECWKAAEKRGTYVKGSYIISNPGEYWAEASQAWFEATMRDDVTSGLKTRDAVKRADPWLASLLTRVYGDGPWRYWHTCPRPFTGDEARWQAGRALGGRTVPPVAPYQAVGGAELGWPAQAGPPQPTGPTLRPDQRRRRRRSASKWVEEVTETLAGMLKKL</sequence>
<dbReference type="SUPFAM" id="SSF49468">
    <property type="entry name" value="VHL"/>
    <property type="match status" value="1"/>
</dbReference>
<dbReference type="InterPro" id="IPR037140">
    <property type="entry name" value="VHL_beta_dom_sf"/>
</dbReference>
<feature type="region of interest" description="Disordered" evidence="1">
    <location>
        <begin position="363"/>
        <end position="394"/>
    </location>
</feature>
<dbReference type="InterPro" id="IPR024053">
    <property type="entry name" value="VHL_beta_dom"/>
</dbReference>
<dbReference type="AlphaFoldDB" id="A0A3M7KTL7"/>
<evidence type="ECO:0000313" key="3">
    <source>
        <dbReference type="EMBL" id="RMZ52446.1"/>
    </source>
</evidence>
<dbReference type="Gene3D" id="3.40.390.10">
    <property type="entry name" value="Collagenase (Catalytic Domain)"/>
    <property type="match status" value="1"/>
</dbReference>
<evidence type="ECO:0000313" key="4">
    <source>
        <dbReference type="Proteomes" id="UP000279271"/>
    </source>
</evidence>
<name>A0A3M7KTL7_AUXPR</name>
<evidence type="ECO:0000259" key="2">
    <source>
        <dbReference type="Pfam" id="PF01847"/>
    </source>
</evidence>
<dbReference type="GO" id="GO:0008237">
    <property type="term" value="F:metallopeptidase activity"/>
    <property type="evidence" value="ECO:0007669"/>
    <property type="project" value="InterPro"/>
</dbReference>
<dbReference type="InterPro" id="IPR036208">
    <property type="entry name" value="VHL_sf"/>
</dbReference>
<dbReference type="Proteomes" id="UP000279271">
    <property type="component" value="Unassembled WGS sequence"/>
</dbReference>
<reference evidence="4" key="1">
    <citation type="journal article" date="2018" name="Algal Res.">
        <title>Characterization of plant carbon substrate utilization by Auxenochlorella protothecoides.</title>
        <authorList>
            <person name="Vogler B.W."/>
            <person name="Starkenburg S.R."/>
            <person name="Sudasinghe N."/>
            <person name="Schambach J.Y."/>
            <person name="Rollin J.A."/>
            <person name="Pattathil S."/>
            <person name="Barry A.N."/>
        </authorList>
    </citation>
    <scope>NUCLEOTIDE SEQUENCE [LARGE SCALE GENOMIC DNA]</scope>
    <source>
        <strain evidence="4">UTEX 25</strain>
    </source>
</reference>
<feature type="domain" description="von Hippel-Lindau disease tumour suppressor beta" evidence="2">
    <location>
        <begin position="3"/>
        <end position="63"/>
    </location>
</feature>
<dbReference type="Gene3D" id="2.60.40.780">
    <property type="entry name" value="von Hippel-Lindau disease tumour suppressor, beta domain"/>
    <property type="match status" value="1"/>
</dbReference>
<comment type="caution">
    <text evidence="3">The sequence shown here is derived from an EMBL/GenBank/DDBJ whole genome shotgun (WGS) entry which is preliminary data.</text>
</comment>
<dbReference type="EMBL" id="QOKY01000205">
    <property type="protein sequence ID" value="RMZ52446.1"/>
    <property type="molecule type" value="Genomic_DNA"/>
</dbReference>
<dbReference type="SUPFAM" id="SSF55486">
    <property type="entry name" value="Metalloproteases ('zincins'), catalytic domain"/>
    <property type="match status" value="1"/>
</dbReference>
<accession>A0A3M7KTL7</accession>
<feature type="region of interest" description="Disordered" evidence="1">
    <location>
        <begin position="178"/>
        <end position="208"/>
    </location>
</feature>
<proteinExistence type="predicted"/>
<organism evidence="3 4">
    <name type="scientific">Auxenochlorella protothecoides</name>
    <name type="common">Green microalga</name>
    <name type="synonym">Chlorella protothecoides</name>
    <dbReference type="NCBI Taxonomy" id="3075"/>
    <lineage>
        <taxon>Eukaryota</taxon>
        <taxon>Viridiplantae</taxon>
        <taxon>Chlorophyta</taxon>
        <taxon>core chlorophytes</taxon>
        <taxon>Trebouxiophyceae</taxon>
        <taxon>Chlorellales</taxon>
        <taxon>Chlorellaceae</taxon>
        <taxon>Auxenochlorella</taxon>
    </lineage>
</organism>
<dbReference type="InterPro" id="IPR024079">
    <property type="entry name" value="MetalloPept_cat_dom_sf"/>
</dbReference>
<dbReference type="Pfam" id="PF01847">
    <property type="entry name" value="VHL"/>
    <property type="match status" value="1"/>
</dbReference>